<organism evidence="1 2">
    <name type="scientific">Heterostelium pallidum (strain ATCC 26659 / Pp 5 / PN500)</name>
    <name type="common">Cellular slime mold</name>
    <name type="synonym">Polysphondylium pallidum</name>
    <dbReference type="NCBI Taxonomy" id="670386"/>
    <lineage>
        <taxon>Eukaryota</taxon>
        <taxon>Amoebozoa</taxon>
        <taxon>Evosea</taxon>
        <taxon>Eumycetozoa</taxon>
        <taxon>Dictyostelia</taxon>
        <taxon>Acytosteliales</taxon>
        <taxon>Acytosteliaceae</taxon>
        <taxon>Heterostelium</taxon>
    </lineage>
</organism>
<proteinExistence type="predicted"/>
<dbReference type="AlphaFoldDB" id="D3BHK5"/>
<dbReference type="EMBL" id="ADBJ01000036">
    <property type="protein sequence ID" value="EFA79182.1"/>
    <property type="molecule type" value="Genomic_DNA"/>
</dbReference>
<keyword evidence="2" id="KW-1185">Reference proteome</keyword>
<protein>
    <submittedName>
        <fullName evidence="1">Uncharacterized protein</fullName>
    </submittedName>
</protein>
<sequence length="57" mass="6645">MKPHNNIVGGSNTTALDYQYSSFQKINQNNKSNTTSIIINQRLQSYYIIYNNFNNKK</sequence>
<evidence type="ECO:0000313" key="1">
    <source>
        <dbReference type="EMBL" id="EFA79182.1"/>
    </source>
</evidence>
<dbReference type="GeneID" id="31363487"/>
<evidence type="ECO:0000313" key="2">
    <source>
        <dbReference type="Proteomes" id="UP000001396"/>
    </source>
</evidence>
<reference evidence="1 2" key="1">
    <citation type="journal article" date="2011" name="Genome Res.">
        <title>Phylogeny-wide analysis of social amoeba genomes highlights ancient origins for complex intercellular communication.</title>
        <authorList>
            <person name="Heidel A.J."/>
            <person name="Lawal H.M."/>
            <person name="Felder M."/>
            <person name="Schilde C."/>
            <person name="Helps N.R."/>
            <person name="Tunggal B."/>
            <person name="Rivero F."/>
            <person name="John U."/>
            <person name="Schleicher M."/>
            <person name="Eichinger L."/>
            <person name="Platzer M."/>
            <person name="Noegel A.A."/>
            <person name="Schaap P."/>
            <person name="Gloeckner G."/>
        </authorList>
    </citation>
    <scope>NUCLEOTIDE SEQUENCE [LARGE SCALE GENOMIC DNA]</scope>
    <source>
        <strain evidence="2">ATCC 26659 / Pp 5 / PN500</strain>
    </source>
</reference>
<gene>
    <name evidence="1" type="ORF">PPL_08008</name>
</gene>
<comment type="caution">
    <text evidence="1">The sequence shown here is derived from an EMBL/GenBank/DDBJ whole genome shotgun (WGS) entry which is preliminary data.</text>
</comment>
<accession>D3BHK5</accession>
<dbReference type="Proteomes" id="UP000001396">
    <property type="component" value="Unassembled WGS sequence"/>
</dbReference>
<name>D3BHK5_HETP5</name>
<dbReference type="InParanoid" id="D3BHK5"/>
<dbReference type="RefSeq" id="XP_020431303.1">
    <property type="nucleotide sequence ID" value="XM_020578839.1"/>
</dbReference>